<keyword evidence="1" id="KW-0812">Transmembrane</keyword>
<dbReference type="EMBL" id="JAKMXF010000365">
    <property type="protein sequence ID" value="KAI6645654.1"/>
    <property type="molecule type" value="Genomic_DNA"/>
</dbReference>
<organism evidence="3 4">
    <name type="scientific">Oopsacas minuta</name>
    <dbReference type="NCBI Taxonomy" id="111878"/>
    <lineage>
        <taxon>Eukaryota</taxon>
        <taxon>Metazoa</taxon>
        <taxon>Porifera</taxon>
        <taxon>Hexactinellida</taxon>
        <taxon>Hexasterophora</taxon>
        <taxon>Lyssacinosida</taxon>
        <taxon>Leucopsacidae</taxon>
        <taxon>Oopsacas</taxon>
    </lineage>
</organism>
<dbReference type="InterPro" id="IPR004345">
    <property type="entry name" value="TB2_DP1_HVA22"/>
</dbReference>
<keyword evidence="4" id="KW-1185">Reference proteome</keyword>
<dbReference type="GO" id="GO:0016020">
    <property type="term" value="C:membrane"/>
    <property type="evidence" value="ECO:0007669"/>
    <property type="project" value="UniProtKB-SubCell"/>
</dbReference>
<sequence>MFGLITDIITLFCCNLYPVFASFKAIRNRDGDEYSRWFIYWIMFSLFLSVTWVTDWIFWWIPFYGMLKLGISIWMLPFFRGSKILYTGLVHPQLMENEVQIDMFVNSISNRLLTLGKVLFSFALQKTTEAYATQTFAAVAPIPPQQPAAPQGMKYPLQTTESSPPTYSDVIGSDPGRQKEFSDDEDMAKHLSITLARVSPEPTDTTATSEPHMREPHRQTERPKSEAITQSQRSHLSRQKSPQFKTGRAQSEASIDLTSEKKRSSRQLRQQTQESTRQSKVQEK</sequence>
<keyword evidence="1" id="KW-0472">Membrane</keyword>
<feature type="transmembrane region" description="Helical" evidence="1">
    <location>
        <begin position="6"/>
        <end position="25"/>
    </location>
</feature>
<feature type="compositionally biased region" description="Polar residues" evidence="2">
    <location>
        <begin position="157"/>
        <end position="166"/>
    </location>
</feature>
<feature type="region of interest" description="Disordered" evidence="2">
    <location>
        <begin position="147"/>
        <end position="284"/>
    </location>
</feature>
<gene>
    <name evidence="3" type="ORF">LOD99_12917</name>
</gene>
<feature type="compositionally biased region" description="Basic and acidic residues" evidence="2">
    <location>
        <begin position="211"/>
        <end position="225"/>
    </location>
</feature>
<protein>
    <recommendedName>
        <fullName evidence="1">Receptor expression-enhancing protein</fullName>
    </recommendedName>
</protein>
<name>A0AAV7JAG6_9METZ</name>
<reference evidence="3 4" key="1">
    <citation type="journal article" date="2023" name="BMC Biol.">
        <title>The compact genome of the sponge Oopsacas minuta (Hexactinellida) is lacking key metazoan core genes.</title>
        <authorList>
            <person name="Santini S."/>
            <person name="Schenkelaars Q."/>
            <person name="Jourda C."/>
            <person name="Duchesne M."/>
            <person name="Belahbib H."/>
            <person name="Rocher C."/>
            <person name="Selva M."/>
            <person name="Riesgo A."/>
            <person name="Vervoort M."/>
            <person name="Leys S.P."/>
            <person name="Kodjabachian L."/>
            <person name="Le Bivic A."/>
            <person name="Borchiellini C."/>
            <person name="Claverie J.M."/>
            <person name="Renard E."/>
        </authorList>
    </citation>
    <scope>NUCLEOTIDE SEQUENCE [LARGE SCALE GENOMIC DNA]</scope>
    <source>
        <strain evidence="3">SPO-2</strain>
    </source>
</reference>
<dbReference type="AlphaFoldDB" id="A0AAV7JAG6"/>
<feature type="compositionally biased region" description="Polar residues" evidence="2">
    <location>
        <begin position="267"/>
        <end position="284"/>
    </location>
</feature>
<dbReference type="Pfam" id="PF03134">
    <property type="entry name" value="TB2_DP1_HVA22"/>
    <property type="match status" value="1"/>
</dbReference>
<dbReference type="PANTHER" id="PTHR12300">
    <property type="entry name" value="HVA22-LIKE PROTEINS"/>
    <property type="match status" value="1"/>
</dbReference>
<comment type="caution">
    <text evidence="3">The sequence shown here is derived from an EMBL/GenBank/DDBJ whole genome shotgun (WGS) entry which is preliminary data.</text>
</comment>
<comment type="similarity">
    <text evidence="1">Belongs to the DP1 family.</text>
</comment>
<evidence type="ECO:0000256" key="1">
    <source>
        <dbReference type="RuleBase" id="RU362006"/>
    </source>
</evidence>
<proteinExistence type="inferred from homology"/>
<keyword evidence="1" id="KW-1133">Transmembrane helix</keyword>
<feature type="transmembrane region" description="Helical" evidence="1">
    <location>
        <begin position="37"/>
        <end position="53"/>
    </location>
</feature>
<feature type="compositionally biased region" description="Polar residues" evidence="2">
    <location>
        <begin position="227"/>
        <end position="257"/>
    </location>
</feature>
<evidence type="ECO:0000256" key="2">
    <source>
        <dbReference type="SAM" id="MobiDB-lite"/>
    </source>
</evidence>
<accession>A0AAV7JAG6</accession>
<evidence type="ECO:0000313" key="4">
    <source>
        <dbReference type="Proteomes" id="UP001165289"/>
    </source>
</evidence>
<dbReference type="Proteomes" id="UP001165289">
    <property type="component" value="Unassembled WGS sequence"/>
</dbReference>
<comment type="subcellular location">
    <subcellularLocation>
        <location evidence="1">Membrane</location>
        <topology evidence="1">Multi-pass membrane protein</topology>
    </subcellularLocation>
</comment>
<evidence type="ECO:0000313" key="3">
    <source>
        <dbReference type="EMBL" id="KAI6645654.1"/>
    </source>
</evidence>